<dbReference type="Pfam" id="PF00155">
    <property type="entry name" value="Aminotran_1_2"/>
    <property type="match status" value="1"/>
</dbReference>
<dbReference type="InterPro" id="IPR015422">
    <property type="entry name" value="PyrdxlP-dep_Trfase_small"/>
</dbReference>
<dbReference type="EMBL" id="BARU01020363">
    <property type="protein sequence ID" value="GAH48574.1"/>
    <property type="molecule type" value="Genomic_DNA"/>
</dbReference>
<evidence type="ECO:0000256" key="3">
    <source>
        <dbReference type="ARBA" id="ARBA00022679"/>
    </source>
</evidence>
<keyword evidence="3" id="KW-0808">Transferase</keyword>
<dbReference type="PANTHER" id="PTHR42790">
    <property type="entry name" value="AMINOTRANSFERASE"/>
    <property type="match status" value="1"/>
</dbReference>
<feature type="non-terminal residue" evidence="6">
    <location>
        <position position="157"/>
    </location>
</feature>
<name>X1H403_9ZZZZ</name>
<organism evidence="6">
    <name type="scientific">marine sediment metagenome</name>
    <dbReference type="NCBI Taxonomy" id="412755"/>
    <lineage>
        <taxon>unclassified sequences</taxon>
        <taxon>metagenomes</taxon>
        <taxon>ecological metagenomes</taxon>
    </lineage>
</organism>
<sequence length="157" mass="17651">MSKKITFDYWEHLYSNRTENMFSSEIRDLLSLSARPDIISFAGGLPEVRALSFQKLERYIKRILKADGDISLQYGGSDGYYPLRTKLIEVMKLEGLDVVEEDIITTTGGQQALDLLAKVFINTGDTIIVESPAYTGALNSFKSYEAKIIEIPVDDMV</sequence>
<dbReference type="GO" id="GO:1901605">
    <property type="term" value="P:alpha-amino acid metabolic process"/>
    <property type="evidence" value="ECO:0007669"/>
    <property type="project" value="TreeGrafter"/>
</dbReference>
<keyword evidence="2" id="KW-0032">Aminotransferase</keyword>
<keyword evidence="4" id="KW-0663">Pyridoxal phosphate</keyword>
<protein>
    <recommendedName>
        <fullName evidence="5">Aminotransferase class I/classII large domain-containing protein</fullName>
    </recommendedName>
</protein>
<evidence type="ECO:0000256" key="1">
    <source>
        <dbReference type="ARBA" id="ARBA00001933"/>
    </source>
</evidence>
<reference evidence="6" key="1">
    <citation type="journal article" date="2014" name="Front. Microbiol.">
        <title>High frequency of phylogenetically diverse reductive dehalogenase-homologous genes in deep subseafloor sedimentary metagenomes.</title>
        <authorList>
            <person name="Kawai M."/>
            <person name="Futagami T."/>
            <person name="Toyoda A."/>
            <person name="Takaki Y."/>
            <person name="Nishi S."/>
            <person name="Hori S."/>
            <person name="Arai W."/>
            <person name="Tsubouchi T."/>
            <person name="Morono Y."/>
            <person name="Uchiyama I."/>
            <person name="Ito T."/>
            <person name="Fujiyama A."/>
            <person name="Inagaki F."/>
            <person name="Takami H."/>
        </authorList>
    </citation>
    <scope>NUCLEOTIDE SEQUENCE</scope>
    <source>
        <strain evidence="6">Expedition CK06-06</strain>
    </source>
</reference>
<evidence type="ECO:0000256" key="4">
    <source>
        <dbReference type="ARBA" id="ARBA00022898"/>
    </source>
</evidence>
<dbReference type="InterPro" id="IPR015421">
    <property type="entry name" value="PyrdxlP-dep_Trfase_major"/>
</dbReference>
<dbReference type="SUPFAM" id="SSF53383">
    <property type="entry name" value="PLP-dependent transferases"/>
    <property type="match status" value="1"/>
</dbReference>
<evidence type="ECO:0000313" key="6">
    <source>
        <dbReference type="EMBL" id="GAH48574.1"/>
    </source>
</evidence>
<dbReference type="PANTHER" id="PTHR42790:SF19">
    <property type="entry name" value="KYNURENINE_ALPHA-AMINOADIPATE AMINOTRANSFERASE, MITOCHONDRIAL"/>
    <property type="match status" value="1"/>
</dbReference>
<dbReference type="GO" id="GO:0008483">
    <property type="term" value="F:transaminase activity"/>
    <property type="evidence" value="ECO:0007669"/>
    <property type="project" value="UniProtKB-KW"/>
</dbReference>
<dbReference type="Gene3D" id="3.40.640.10">
    <property type="entry name" value="Type I PLP-dependent aspartate aminotransferase-like (Major domain)"/>
    <property type="match status" value="1"/>
</dbReference>
<feature type="domain" description="Aminotransferase class I/classII large" evidence="5">
    <location>
        <begin position="55"/>
        <end position="154"/>
    </location>
</feature>
<dbReference type="InterPro" id="IPR015424">
    <property type="entry name" value="PyrdxlP-dep_Trfase"/>
</dbReference>
<dbReference type="InterPro" id="IPR004839">
    <property type="entry name" value="Aminotransferase_I/II_large"/>
</dbReference>
<dbReference type="AlphaFoldDB" id="X1H403"/>
<comment type="caution">
    <text evidence="6">The sequence shown here is derived from an EMBL/GenBank/DDBJ whole genome shotgun (WGS) entry which is preliminary data.</text>
</comment>
<dbReference type="GO" id="GO:0030170">
    <property type="term" value="F:pyridoxal phosphate binding"/>
    <property type="evidence" value="ECO:0007669"/>
    <property type="project" value="InterPro"/>
</dbReference>
<accession>X1H403</accession>
<evidence type="ECO:0000256" key="2">
    <source>
        <dbReference type="ARBA" id="ARBA00022576"/>
    </source>
</evidence>
<dbReference type="Gene3D" id="3.90.1150.10">
    <property type="entry name" value="Aspartate Aminotransferase, domain 1"/>
    <property type="match status" value="1"/>
</dbReference>
<gene>
    <name evidence="6" type="ORF">S03H2_33462</name>
</gene>
<evidence type="ECO:0000259" key="5">
    <source>
        <dbReference type="Pfam" id="PF00155"/>
    </source>
</evidence>
<proteinExistence type="predicted"/>
<comment type="cofactor">
    <cofactor evidence="1">
        <name>pyridoxal 5'-phosphate</name>
        <dbReference type="ChEBI" id="CHEBI:597326"/>
    </cofactor>
</comment>
<dbReference type="InterPro" id="IPR050859">
    <property type="entry name" value="Class-I_PLP-dep_aminotransf"/>
</dbReference>